<keyword evidence="3" id="KW-1185">Reference proteome</keyword>
<feature type="transmembrane region" description="Helical" evidence="1">
    <location>
        <begin position="37"/>
        <end position="57"/>
    </location>
</feature>
<reference evidence="2 3" key="1">
    <citation type="journal article" date="2024" name="Dis. Aquat. Organ.">
        <title>Francisella sciaenopsi sp. nov. isolated from diseased red drum Sciaenops ocellatus in Florida, USA.</title>
        <authorList>
            <person name="Kawahara M."/>
            <person name="Cody T.T."/>
            <person name="Yanong R.P.E."/>
            <person name="Henderson E."/>
            <person name="Yazdi Z."/>
            <person name="Soto E."/>
        </authorList>
    </citation>
    <scope>NUCLEOTIDE SEQUENCE [LARGE SCALE GENOMIC DNA]</scope>
    <source>
        <strain evidence="2 3">R22-20-7</strain>
    </source>
</reference>
<name>A0ABQ6PCR1_9GAMM</name>
<keyword evidence="1" id="KW-1133">Transmembrane helix</keyword>
<evidence type="ECO:0000313" key="2">
    <source>
        <dbReference type="EMBL" id="GMN88777.1"/>
    </source>
</evidence>
<gene>
    <name evidence="2" type="ORF">fsci_02630</name>
</gene>
<proteinExistence type="predicted"/>
<feature type="transmembrane region" description="Helical" evidence="1">
    <location>
        <begin position="7"/>
        <end position="25"/>
    </location>
</feature>
<dbReference type="Proteomes" id="UP001628164">
    <property type="component" value="Unassembled WGS sequence"/>
</dbReference>
<sequence length="110" mass="12922">MKKKNLFLFILLVILTVIVLVLFYRFAQWYEQTLGSIFSYIVMIAILLFVFAPFKFIKDEKAKVNIFTYFKYLGVTILEIVKILANIVKQAVLTLVYLVKQLFTKDSPEK</sequence>
<protein>
    <submittedName>
        <fullName evidence="2">Uncharacterized protein</fullName>
    </submittedName>
</protein>
<comment type="caution">
    <text evidence="2">The sequence shown here is derived from an EMBL/GenBank/DDBJ whole genome shotgun (WGS) entry which is preliminary data.</text>
</comment>
<keyword evidence="1" id="KW-0472">Membrane</keyword>
<dbReference type="EMBL" id="BTHG01000001">
    <property type="protein sequence ID" value="GMN88777.1"/>
    <property type="molecule type" value="Genomic_DNA"/>
</dbReference>
<organism evidence="2 3">
    <name type="scientific">Francisella sciaenopsi</name>
    <dbReference type="NCBI Taxonomy" id="3055034"/>
    <lineage>
        <taxon>Bacteria</taxon>
        <taxon>Pseudomonadati</taxon>
        <taxon>Pseudomonadota</taxon>
        <taxon>Gammaproteobacteria</taxon>
        <taxon>Thiotrichales</taxon>
        <taxon>Francisellaceae</taxon>
        <taxon>Francisella</taxon>
    </lineage>
</organism>
<keyword evidence="1" id="KW-0812">Transmembrane</keyword>
<dbReference type="RefSeq" id="WP_407876671.1">
    <property type="nucleotide sequence ID" value="NZ_BTHG01000001.1"/>
</dbReference>
<evidence type="ECO:0000256" key="1">
    <source>
        <dbReference type="SAM" id="Phobius"/>
    </source>
</evidence>
<evidence type="ECO:0000313" key="3">
    <source>
        <dbReference type="Proteomes" id="UP001628164"/>
    </source>
</evidence>
<feature type="transmembrane region" description="Helical" evidence="1">
    <location>
        <begin position="69"/>
        <end position="88"/>
    </location>
</feature>
<accession>A0ABQ6PCR1</accession>